<dbReference type="InterPro" id="IPR017452">
    <property type="entry name" value="GPCR_Rhodpsn_7TM"/>
</dbReference>
<dbReference type="PANTHER" id="PTHR24238">
    <property type="entry name" value="G-PROTEIN COUPLED RECEPTOR"/>
    <property type="match status" value="1"/>
</dbReference>
<evidence type="ECO:0000256" key="5">
    <source>
        <dbReference type="ARBA" id="ARBA00023040"/>
    </source>
</evidence>
<dbReference type="SUPFAM" id="SSF81321">
    <property type="entry name" value="Family A G protein-coupled receptor-like"/>
    <property type="match status" value="1"/>
</dbReference>
<dbReference type="OrthoDB" id="6507945at2759"/>
<keyword evidence="3 9" id="KW-0812">Transmembrane</keyword>
<keyword evidence="6 9" id="KW-0472">Membrane</keyword>
<feature type="transmembrane region" description="Helical" evidence="9">
    <location>
        <begin position="50"/>
        <end position="73"/>
    </location>
</feature>
<dbReference type="PROSITE" id="PS50262">
    <property type="entry name" value="G_PROTEIN_RECEP_F1_2"/>
    <property type="match status" value="1"/>
</dbReference>
<protein>
    <submittedName>
        <fullName evidence="11">G_PROTEIN_RECEP_F1_2 domain-containing protein</fullName>
    </submittedName>
</protein>
<feature type="domain" description="G-protein coupled receptors family 1 profile" evidence="10">
    <location>
        <begin position="30"/>
        <end position="185"/>
    </location>
</feature>
<keyword evidence="7" id="KW-0675">Receptor</keyword>
<evidence type="ECO:0000256" key="9">
    <source>
        <dbReference type="SAM" id="Phobius"/>
    </source>
</evidence>
<dbReference type="GO" id="GO:0004995">
    <property type="term" value="F:tachykinin receptor activity"/>
    <property type="evidence" value="ECO:0007669"/>
    <property type="project" value="TreeGrafter"/>
</dbReference>
<comment type="subcellular location">
    <subcellularLocation>
        <location evidence="1">Membrane</location>
        <topology evidence="1">Multi-pass membrane protein</topology>
    </subcellularLocation>
</comment>
<proteinExistence type="inferred from homology"/>
<dbReference type="GO" id="GO:0005886">
    <property type="term" value="C:plasma membrane"/>
    <property type="evidence" value="ECO:0007669"/>
    <property type="project" value="TreeGrafter"/>
</dbReference>
<dbReference type="Pfam" id="PF00001">
    <property type="entry name" value="7tm_1"/>
    <property type="match status" value="1"/>
</dbReference>
<evidence type="ECO:0000256" key="3">
    <source>
        <dbReference type="ARBA" id="ARBA00022692"/>
    </source>
</evidence>
<keyword evidence="5" id="KW-0297">G-protein coupled receptor</keyword>
<evidence type="ECO:0000256" key="1">
    <source>
        <dbReference type="ARBA" id="ARBA00004141"/>
    </source>
</evidence>
<evidence type="ECO:0000256" key="7">
    <source>
        <dbReference type="ARBA" id="ARBA00023170"/>
    </source>
</evidence>
<gene>
    <name evidence="11" type="primary">AVEN_120140_1</name>
    <name evidence="11" type="ORF">TNIN_439171</name>
</gene>
<dbReference type="PANTHER" id="PTHR24238:SF66">
    <property type="entry name" value="TACHYKININ-LIKE PEPTIDES RECEPTOR 86C"/>
    <property type="match status" value="1"/>
</dbReference>
<dbReference type="Proteomes" id="UP000886998">
    <property type="component" value="Unassembled WGS sequence"/>
</dbReference>
<evidence type="ECO:0000256" key="2">
    <source>
        <dbReference type="ARBA" id="ARBA00010663"/>
    </source>
</evidence>
<reference evidence="11" key="1">
    <citation type="submission" date="2020-08" db="EMBL/GenBank/DDBJ databases">
        <title>Multicomponent nature underlies the extraordinary mechanical properties of spider dragline silk.</title>
        <authorList>
            <person name="Kono N."/>
            <person name="Nakamura H."/>
            <person name="Mori M."/>
            <person name="Yoshida Y."/>
            <person name="Ohtoshi R."/>
            <person name="Malay A.D."/>
            <person name="Moran D.A.P."/>
            <person name="Tomita M."/>
            <person name="Numata K."/>
            <person name="Arakawa K."/>
        </authorList>
    </citation>
    <scope>NUCLEOTIDE SEQUENCE</scope>
</reference>
<dbReference type="EMBL" id="BMAV01001505">
    <property type="protein sequence ID" value="GFY39712.1"/>
    <property type="molecule type" value="Genomic_DNA"/>
</dbReference>
<evidence type="ECO:0000256" key="4">
    <source>
        <dbReference type="ARBA" id="ARBA00022989"/>
    </source>
</evidence>
<sequence length="185" mass="20752">MNAASGSGEDRSELNAAAMYLKTLDVDSDLDLLRFVAVIRPLRPRMTKTVAYSIILSVWTLSSLLSLPSLLYATTITYKYGDQGHRTLCYLVWPDQALGKSYADHVFQNCLQSSLTDTLLTGKNYKTMFSKQALFAATILHNKRIIFAEVHVNASDGISPVQLRFEDCYNTSDLQRSSRKKVSRT</sequence>
<dbReference type="Gene3D" id="1.20.1070.10">
    <property type="entry name" value="Rhodopsin 7-helix transmembrane proteins"/>
    <property type="match status" value="1"/>
</dbReference>
<keyword evidence="12" id="KW-1185">Reference proteome</keyword>
<dbReference type="InterPro" id="IPR000276">
    <property type="entry name" value="GPCR_Rhodpsn"/>
</dbReference>
<dbReference type="AlphaFoldDB" id="A0A8X6WQS2"/>
<evidence type="ECO:0000313" key="11">
    <source>
        <dbReference type="EMBL" id="GFY39712.1"/>
    </source>
</evidence>
<evidence type="ECO:0000259" key="10">
    <source>
        <dbReference type="PROSITE" id="PS50262"/>
    </source>
</evidence>
<organism evidence="11 12">
    <name type="scientific">Trichonephila inaurata madagascariensis</name>
    <dbReference type="NCBI Taxonomy" id="2747483"/>
    <lineage>
        <taxon>Eukaryota</taxon>
        <taxon>Metazoa</taxon>
        <taxon>Ecdysozoa</taxon>
        <taxon>Arthropoda</taxon>
        <taxon>Chelicerata</taxon>
        <taxon>Arachnida</taxon>
        <taxon>Araneae</taxon>
        <taxon>Araneomorphae</taxon>
        <taxon>Entelegynae</taxon>
        <taxon>Araneoidea</taxon>
        <taxon>Nephilidae</taxon>
        <taxon>Trichonephila</taxon>
        <taxon>Trichonephila inaurata</taxon>
    </lineage>
</organism>
<comment type="caution">
    <text evidence="11">The sequence shown here is derived from an EMBL/GenBank/DDBJ whole genome shotgun (WGS) entry which is preliminary data.</text>
</comment>
<keyword evidence="8" id="KW-0807">Transducer</keyword>
<name>A0A8X6WQS2_9ARAC</name>
<accession>A0A8X6WQS2</accession>
<keyword evidence="4 9" id="KW-1133">Transmembrane helix</keyword>
<evidence type="ECO:0000256" key="8">
    <source>
        <dbReference type="ARBA" id="ARBA00023224"/>
    </source>
</evidence>
<evidence type="ECO:0000313" key="12">
    <source>
        <dbReference type="Proteomes" id="UP000886998"/>
    </source>
</evidence>
<evidence type="ECO:0000256" key="6">
    <source>
        <dbReference type="ARBA" id="ARBA00023136"/>
    </source>
</evidence>
<comment type="similarity">
    <text evidence="2">Belongs to the G-protein coupled receptor 1 family.</text>
</comment>